<dbReference type="Gene3D" id="3.10.129.110">
    <property type="entry name" value="Polyketide synthase dehydratase"/>
    <property type="match status" value="1"/>
</dbReference>
<feature type="active site" description="Proton acceptor; for dehydratase activity" evidence="3">
    <location>
        <position position="77"/>
    </location>
</feature>
<sequence>MSSVTTTTKHVHFTNTPKSAQSISTTSNLLLGTPSTTKRLSGSCQQVIEEDYTETRARIIVRSCLADSQLYPVISGHKCNKVTLVPSSLWADMALTVGAYVWNTLRPHTDVPGLNVCDMDVPKSLIAQVPQTQPGQFVEIEAEAELEGELGVMRCKFRSVYPDGSKIQDHATCLLRYESREDWKQDWSRFGHMVKNSIKALQEKAMTSGAHRMQSGLAYKVFESFVTYSDKYRGMNEVVFDGLEGTSSVEFKTGPEDLCGPYHLDNSCHLSGFLCNASDMGAEDNVYISEGWQGFKCLNPEMLTSSPQSKLTNYVLMQPKPKSILRGDVYILKDDEVVAVWEGIAFKRLPRRVINILLPPPKKI</sequence>
<keyword evidence="1" id="KW-0596">Phosphopantetheine</keyword>
<evidence type="ECO:0000313" key="6">
    <source>
        <dbReference type="Proteomes" id="UP001324427"/>
    </source>
</evidence>
<dbReference type="PROSITE" id="PS52019">
    <property type="entry name" value="PKS_MFAS_DH"/>
    <property type="match status" value="1"/>
</dbReference>
<dbReference type="InterPro" id="IPR049900">
    <property type="entry name" value="PKS_mFAS_DH"/>
</dbReference>
<keyword evidence="2" id="KW-0597">Phosphoprotein</keyword>
<dbReference type="EMBL" id="JAVFHQ010000007">
    <property type="protein sequence ID" value="KAK4548576.1"/>
    <property type="molecule type" value="Genomic_DNA"/>
</dbReference>
<organism evidence="5 6">
    <name type="scientific">Oleoguttula mirabilis</name>
    <dbReference type="NCBI Taxonomy" id="1507867"/>
    <lineage>
        <taxon>Eukaryota</taxon>
        <taxon>Fungi</taxon>
        <taxon>Dikarya</taxon>
        <taxon>Ascomycota</taxon>
        <taxon>Pezizomycotina</taxon>
        <taxon>Dothideomycetes</taxon>
        <taxon>Dothideomycetidae</taxon>
        <taxon>Mycosphaerellales</taxon>
        <taxon>Teratosphaeriaceae</taxon>
        <taxon>Oleoguttula</taxon>
    </lineage>
</organism>
<dbReference type="InterPro" id="IPR042104">
    <property type="entry name" value="PKS_dehydratase_sf"/>
</dbReference>
<reference evidence="5 6" key="1">
    <citation type="submission" date="2021-11" db="EMBL/GenBank/DDBJ databases">
        <title>Black yeast isolated from Biological Soil Crust.</title>
        <authorList>
            <person name="Kurbessoian T."/>
        </authorList>
    </citation>
    <scope>NUCLEOTIDE SEQUENCE [LARGE SCALE GENOMIC DNA]</scope>
    <source>
        <strain evidence="5 6">CCFEE 5522</strain>
    </source>
</reference>
<evidence type="ECO:0000256" key="3">
    <source>
        <dbReference type="PROSITE-ProRule" id="PRU01363"/>
    </source>
</evidence>
<proteinExistence type="predicted"/>
<feature type="domain" description="PKS/mFAS DH" evidence="4">
    <location>
        <begin position="45"/>
        <end position="355"/>
    </location>
</feature>
<feature type="region of interest" description="N-terminal hotdog fold" evidence="3">
    <location>
        <begin position="45"/>
        <end position="182"/>
    </location>
</feature>
<dbReference type="AlphaFoldDB" id="A0AAV9JU22"/>
<dbReference type="NCBIfam" id="TIGR04532">
    <property type="entry name" value="PT_fungal_PKS"/>
    <property type="match status" value="1"/>
</dbReference>
<comment type="caution">
    <text evidence="5">The sequence shown here is derived from an EMBL/GenBank/DDBJ whole genome shotgun (WGS) entry which is preliminary data.</text>
</comment>
<name>A0AAV9JU22_9PEZI</name>
<dbReference type="InterPro" id="IPR030918">
    <property type="entry name" value="PT_fungal_PKS"/>
</dbReference>
<evidence type="ECO:0000256" key="1">
    <source>
        <dbReference type="ARBA" id="ARBA00022450"/>
    </source>
</evidence>
<feature type="active site" description="Proton donor; for dehydratase activity" evidence="3">
    <location>
        <position position="265"/>
    </location>
</feature>
<protein>
    <recommendedName>
        <fullName evidence="4">PKS/mFAS DH domain-containing protein</fullName>
    </recommendedName>
</protein>
<evidence type="ECO:0000313" key="5">
    <source>
        <dbReference type="EMBL" id="KAK4548576.1"/>
    </source>
</evidence>
<accession>A0AAV9JU22</accession>
<evidence type="ECO:0000259" key="4">
    <source>
        <dbReference type="PROSITE" id="PS52019"/>
    </source>
</evidence>
<dbReference type="Proteomes" id="UP001324427">
    <property type="component" value="Unassembled WGS sequence"/>
</dbReference>
<evidence type="ECO:0000256" key="2">
    <source>
        <dbReference type="ARBA" id="ARBA00022553"/>
    </source>
</evidence>
<keyword evidence="6" id="KW-1185">Reference proteome</keyword>
<feature type="region of interest" description="C-terminal hotdog fold" evidence="3">
    <location>
        <begin position="210"/>
        <end position="355"/>
    </location>
</feature>
<gene>
    <name evidence="5" type="ORF">LTR36_009486</name>
</gene>